<keyword evidence="5" id="KW-0472">Membrane</keyword>
<accession>A0A9D6V435</accession>
<dbReference type="EMBL" id="JACRDE010000490">
    <property type="protein sequence ID" value="MBI5251513.1"/>
    <property type="molecule type" value="Genomic_DNA"/>
</dbReference>
<protein>
    <submittedName>
        <fullName evidence="7">Signal peptide peptidase SppA</fullName>
    </submittedName>
</protein>
<dbReference type="NCBIfam" id="TIGR00706">
    <property type="entry name" value="SppA_dom"/>
    <property type="match status" value="1"/>
</dbReference>
<evidence type="ECO:0000259" key="6">
    <source>
        <dbReference type="Pfam" id="PF01343"/>
    </source>
</evidence>
<organism evidence="7 8">
    <name type="scientific">Desulfomonile tiedjei</name>
    <dbReference type="NCBI Taxonomy" id="2358"/>
    <lineage>
        <taxon>Bacteria</taxon>
        <taxon>Pseudomonadati</taxon>
        <taxon>Thermodesulfobacteriota</taxon>
        <taxon>Desulfomonilia</taxon>
        <taxon>Desulfomonilales</taxon>
        <taxon>Desulfomonilaceae</taxon>
        <taxon>Desulfomonile</taxon>
    </lineage>
</organism>
<dbReference type="Gene3D" id="6.20.330.10">
    <property type="match status" value="1"/>
</dbReference>
<evidence type="ECO:0000256" key="2">
    <source>
        <dbReference type="ARBA" id="ARBA00022670"/>
    </source>
</evidence>
<dbReference type="CDD" id="cd07023">
    <property type="entry name" value="S49_Sppa_N_C"/>
    <property type="match status" value="1"/>
</dbReference>
<evidence type="ECO:0000313" key="8">
    <source>
        <dbReference type="Proteomes" id="UP000807825"/>
    </source>
</evidence>
<keyword evidence="5" id="KW-0812">Transmembrane</keyword>
<feature type="domain" description="Peptidase S49" evidence="6">
    <location>
        <begin position="104"/>
        <end position="255"/>
    </location>
</feature>
<dbReference type="Pfam" id="PF01343">
    <property type="entry name" value="Peptidase_S49"/>
    <property type="match status" value="1"/>
</dbReference>
<comment type="caution">
    <text evidence="7">The sequence shown here is derived from an EMBL/GenBank/DDBJ whole genome shotgun (WGS) entry which is preliminary data.</text>
</comment>
<keyword evidence="5" id="KW-1133">Transmembrane helix</keyword>
<dbReference type="PANTHER" id="PTHR42987:SF7">
    <property type="entry name" value="SIGNAL PEPTIDE PEPTIDASE SPPA-RELATED"/>
    <property type="match status" value="1"/>
</dbReference>
<comment type="similarity">
    <text evidence="1">Belongs to the peptidase S49 family.</text>
</comment>
<dbReference type="InterPro" id="IPR029045">
    <property type="entry name" value="ClpP/crotonase-like_dom_sf"/>
</dbReference>
<evidence type="ECO:0000256" key="5">
    <source>
        <dbReference type="SAM" id="Phobius"/>
    </source>
</evidence>
<reference evidence="7" key="1">
    <citation type="submission" date="2020-07" db="EMBL/GenBank/DDBJ databases">
        <title>Huge and variable diversity of episymbiotic CPR bacteria and DPANN archaea in groundwater ecosystems.</title>
        <authorList>
            <person name="He C.Y."/>
            <person name="Keren R."/>
            <person name="Whittaker M."/>
            <person name="Farag I.F."/>
            <person name="Doudna J."/>
            <person name="Cate J.H.D."/>
            <person name="Banfield J.F."/>
        </authorList>
    </citation>
    <scope>NUCLEOTIDE SEQUENCE</scope>
    <source>
        <strain evidence="7">NC_groundwater_1664_Pr3_B-0.1um_52_9</strain>
    </source>
</reference>
<evidence type="ECO:0000256" key="1">
    <source>
        <dbReference type="ARBA" id="ARBA00008683"/>
    </source>
</evidence>
<evidence type="ECO:0000313" key="7">
    <source>
        <dbReference type="EMBL" id="MBI5251513.1"/>
    </source>
</evidence>
<name>A0A9D6V435_9BACT</name>
<sequence>MKKSRTGLAILFIAFLVVGFVVLVIAVSILSDDKEASTWAGILDSGNKIGVITLEGTLTSSDEILKQIKKFRKKSSVKAILLRVNSPGGTVAPAQEIYREIVKTRKKKPVVVSMETVAASAAYYIASTADTIVCSQGTITGSIGVIMVLPDIHKVIEKIGVDVNIIKAGKYKDIGSGVKPLSGEERNILDNFAAEVHEQFISDVARGREGKIDKDKLREIADGRFFTGEKAKEMGLVDTIGNFYDAVKIAAELGKITTEPELVYPRKKWDNALDLFMESSIAAINRVAERSRVLQAPSVQ</sequence>
<evidence type="ECO:0000256" key="4">
    <source>
        <dbReference type="ARBA" id="ARBA00022825"/>
    </source>
</evidence>
<keyword evidence="2" id="KW-0645">Protease</keyword>
<evidence type="ECO:0000256" key="3">
    <source>
        <dbReference type="ARBA" id="ARBA00022801"/>
    </source>
</evidence>
<feature type="transmembrane region" description="Helical" evidence="5">
    <location>
        <begin position="7"/>
        <end position="30"/>
    </location>
</feature>
<dbReference type="InterPro" id="IPR047272">
    <property type="entry name" value="S49_SppA_C"/>
</dbReference>
<keyword evidence="3" id="KW-0378">Hydrolase</keyword>
<dbReference type="InterPro" id="IPR004635">
    <property type="entry name" value="Pept_S49_SppA"/>
</dbReference>
<keyword evidence="4" id="KW-0720">Serine protease</keyword>
<dbReference type="GO" id="GO:0008236">
    <property type="term" value="F:serine-type peptidase activity"/>
    <property type="evidence" value="ECO:0007669"/>
    <property type="project" value="UniProtKB-KW"/>
</dbReference>
<dbReference type="SUPFAM" id="SSF52096">
    <property type="entry name" value="ClpP/crotonase"/>
    <property type="match status" value="1"/>
</dbReference>
<dbReference type="Gene3D" id="3.90.226.10">
    <property type="entry name" value="2-enoyl-CoA Hydratase, Chain A, domain 1"/>
    <property type="match status" value="1"/>
</dbReference>
<dbReference type="Proteomes" id="UP000807825">
    <property type="component" value="Unassembled WGS sequence"/>
</dbReference>
<dbReference type="GO" id="GO:0006508">
    <property type="term" value="P:proteolysis"/>
    <property type="evidence" value="ECO:0007669"/>
    <property type="project" value="UniProtKB-KW"/>
</dbReference>
<gene>
    <name evidence="7" type="primary">sppA</name>
    <name evidence="7" type="ORF">HY912_18645</name>
</gene>
<dbReference type="AlphaFoldDB" id="A0A9D6V435"/>
<dbReference type="InterPro" id="IPR002142">
    <property type="entry name" value="Peptidase_S49"/>
</dbReference>
<proteinExistence type="inferred from homology"/>
<dbReference type="PANTHER" id="PTHR42987">
    <property type="entry name" value="PEPTIDASE S49"/>
    <property type="match status" value="1"/>
</dbReference>